<reference evidence="1 2" key="1">
    <citation type="journal article" date="2018" name="BMC Genomics">
        <title>The genome of Naegleria lovaniensis, the basis for a comparative approach to unravel pathogenicity factors of the human pathogenic amoeba N. fowleri.</title>
        <authorList>
            <person name="Liechti N."/>
            <person name="Schurch N."/>
            <person name="Bruggmann R."/>
            <person name="Wittwer M."/>
        </authorList>
    </citation>
    <scope>NUCLEOTIDE SEQUENCE [LARGE SCALE GENOMIC DNA]</scope>
    <source>
        <strain evidence="1 2">ATCC 30569</strain>
    </source>
</reference>
<organism evidence="1 2">
    <name type="scientific">Naegleria lovaniensis</name>
    <name type="common">Amoeba</name>
    <dbReference type="NCBI Taxonomy" id="51637"/>
    <lineage>
        <taxon>Eukaryota</taxon>
        <taxon>Discoba</taxon>
        <taxon>Heterolobosea</taxon>
        <taxon>Tetramitia</taxon>
        <taxon>Eutetramitia</taxon>
        <taxon>Vahlkampfiidae</taxon>
        <taxon>Naegleria</taxon>
    </lineage>
</organism>
<dbReference type="InterPro" id="IPR009091">
    <property type="entry name" value="RCC1/BLIP-II"/>
</dbReference>
<gene>
    <name evidence="1" type="ORF">C9374_013462</name>
</gene>
<evidence type="ECO:0000313" key="1">
    <source>
        <dbReference type="EMBL" id="KAG2391977.1"/>
    </source>
</evidence>
<evidence type="ECO:0000313" key="2">
    <source>
        <dbReference type="Proteomes" id="UP000816034"/>
    </source>
</evidence>
<dbReference type="Gene3D" id="2.130.10.30">
    <property type="entry name" value="Regulator of chromosome condensation 1/beta-lactamase-inhibitor protein II"/>
    <property type="match status" value="1"/>
</dbReference>
<dbReference type="EMBL" id="PYSW02000006">
    <property type="protein sequence ID" value="KAG2391977.1"/>
    <property type="molecule type" value="Genomic_DNA"/>
</dbReference>
<dbReference type="Pfam" id="PF13540">
    <property type="entry name" value="RCC1_2"/>
    <property type="match status" value="1"/>
</dbReference>
<dbReference type="SUPFAM" id="SSF50985">
    <property type="entry name" value="RCC1/BLIP-II"/>
    <property type="match status" value="1"/>
</dbReference>
<name>A0AA88H283_NAELO</name>
<proteinExistence type="predicted"/>
<sequence length="440" mass="50154">MKIHYTFFPPRDPDSLPVKALHEVLGAESHQLFRELVLETMEIPQITKIKCVDANPNNIRIVDEDGRLFVIENINSLVDPESDDHQTILQRIQQSKQVRQHVLKTYPMFDGVNRKVMGLASYTEHALFIVKDTERNQTVLFGQGTNQYRQLCDRSLLTPIVGDEGKHANYPLMVFDPSKEIHNGNESHYTITHVGCAFSFSVCVINNIHVHMSGQNWLREGFEHNWNDTVITTNCPVKQLVCGNFHVCILTQDNRVWTGGSCYDGQCLKDHALIGCNHLAFCSTQAFAGSDNLLLKSVFGFYHLYGISDFFPATNQYAAFEIERKYGLPVSDETDAIVKPIINPFKLEIQDIELNRNYLCYRFKKSSFIVFKGSAYDSTGSVNDLCIDFEKEFGKRPMKYRTGPNSFIAYDDMSSVSLSYFFTRMLETSNNAQLADVTIQ</sequence>
<protein>
    <submittedName>
        <fullName evidence="1">Uncharacterized protein</fullName>
    </submittedName>
</protein>
<accession>A0AA88H283</accession>
<dbReference type="RefSeq" id="XP_044553871.1">
    <property type="nucleotide sequence ID" value="XM_044689341.1"/>
</dbReference>
<dbReference type="GeneID" id="68105915"/>
<keyword evidence="2" id="KW-1185">Reference proteome</keyword>
<dbReference type="AlphaFoldDB" id="A0AA88H283"/>
<comment type="caution">
    <text evidence="1">The sequence shown here is derived from an EMBL/GenBank/DDBJ whole genome shotgun (WGS) entry which is preliminary data.</text>
</comment>
<dbReference type="Proteomes" id="UP000816034">
    <property type="component" value="Unassembled WGS sequence"/>
</dbReference>